<evidence type="ECO:0000256" key="1">
    <source>
        <dbReference type="ARBA" id="ARBA00001933"/>
    </source>
</evidence>
<protein>
    <submittedName>
        <fullName evidence="6">Serine/threonine dehydratase</fullName>
    </submittedName>
</protein>
<keyword evidence="4" id="KW-0456">Lyase</keyword>
<dbReference type="Proteomes" id="UP000445000">
    <property type="component" value="Unassembled WGS sequence"/>
</dbReference>
<gene>
    <name evidence="6" type="ORF">GCM10011487_57330</name>
</gene>
<sequence length="327" mass="34201">MVSALTLDEIRLAAGQLADHVVRTPVHRLQSPEVEQVLGATTETWLKLELFQRTGTFKARGALLNVLALSEDARKQGVTAVSAGNHAAAVAFAAATVGVSAKVVMFASANPLRVELCRSFGAEVVFAENAHAGFELAARLAEQEGRTLIHPFEGRTTALGTATVGLELCEQIPGLDAVIIPIGGGGLCAGIASAVKLLSPRCEVFGVEPEGADSMHRSFAAGEPRSIERVATIADSLGAPYALPISFALCHRNVDGLVRISDGEMRAAMRFLLRNAKLAVEPAGAAATAALLGPLKERLRGRRVGLIVCGSNIDAATYARLIGDEPL</sequence>
<dbReference type="Gene3D" id="3.40.50.1100">
    <property type="match status" value="2"/>
</dbReference>
<evidence type="ECO:0000256" key="4">
    <source>
        <dbReference type="ARBA" id="ARBA00023239"/>
    </source>
</evidence>
<comment type="similarity">
    <text evidence="2">Belongs to the serine/threonine dehydratase family.</text>
</comment>
<comment type="caution">
    <text evidence="6">The sequence shown here is derived from an EMBL/GenBank/DDBJ whole genome shotgun (WGS) entry which is preliminary data.</text>
</comment>
<dbReference type="GO" id="GO:0009097">
    <property type="term" value="P:isoleucine biosynthetic process"/>
    <property type="evidence" value="ECO:0007669"/>
    <property type="project" value="TreeGrafter"/>
</dbReference>
<organism evidence="6 7">
    <name type="scientific">Steroidobacter agaridevorans</name>
    <dbReference type="NCBI Taxonomy" id="2695856"/>
    <lineage>
        <taxon>Bacteria</taxon>
        <taxon>Pseudomonadati</taxon>
        <taxon>Pseudomonadota</taxon>
        <taxon>Gammaproteobacteria</taxon>
        <taxon>Steroidobacterales</taxon>
        <taxon>Steroidobacteraceae</taxon>
        <taxon>Steroidobacter</taxon>
    </lineage>
</organism>
<proteinExistence type="inferred from homology"/>
<keyword evidence="7" id="KW-1185">Reference proteome</keyword>
<dbReference type="RefSeq" id="WP_161815362.1">
    <property type="nucleotide sequence ID" value="NZ_BLJN01000007.1"/>
</dbReference>
<dbReference type="EMBL" id="BLJN01000007">
    <property type="protein sequence ID" value="GFE83733.1"/>
    <property type="molecule type" value="Genomic_DNA"/>
</dbReference>
<dbReference type="PANTHER" id="PTHR48078:SF6">
    <property type="entry name" value="L-THREONINE DEHYDRATASE CATABOLIC TDCB"/>
    <property type="match status" value="1"/>
</dbReference>
<dbReference type="PANTHER" id="PTHR48078">
    <property type="entry name" value="THREONINE DEHYDRATASE, MITOCHONDRIAL-RELATED"/>
    <property type="match status" value="1"/>
</dbReference>
<dbReference type="InterPro" id="IPR050147">
    <property type="entry name" value="Ser/Thr_Dehydratase"/>
</dbReference>
<name>A0A829YLM0_9GAMM</name>
<evidence type="ECO:0000313" key="6">
    <source>
        <dbReference type="EMBL" id="GFE83733.1"/>
    </source>
</evidence>
<dbReference type="GO" id="GO:0003941">
    <property type="term" value="F:L-serine ammonia-lyase activity"/>
    <property type="evidence" value="ECO:0007669"/>
    <property type="project" value="TreeGrafter"/>
</dbReference>
<feature type="domain" description="Tryptophan synthase beta chain-like PALP" evidence="5">
    <location>
        <begin position="19"/>
        <end position="310"/>
    </location>
</feature>
<reference evidence="7" key="1">
    <citation type="submission" date="2020-01" db="EMBL/GenBank/DDBJ databases">
        <title>'Steroidobacter agaridevorans' sp. nov., agar-degrading bacteria isolated from rhizosphere soils.</title>
        <authorList>
            <person name="Ikenaga M."/>
            <person name="Kataoka M."/>
            <person name="Murouchi A."/>
            <person name="Katsuragi S."/>
            <person name="Sakai M."/>
        </authorList>
    </citation>
    <scope>NUCLEOTIDE SEQUENCE [LARGE SCALE GENOMIC DNA]</scope>
    <source>
        <strain evidence="7">YU21-B</strain>
    </source>
</reference>
<comment type="cofactor">
    <cofactor evidence="1">
        <name>pyridoxal 5'-phosphate</name>
        <dbReference type="ChEBI" id="CHEBI:597326"/>
    </cofactor>
</comment>
<evidence type="ECO:0000313" key="7">
    <source>
        <dbReference type="Proteomes" id="UP000445000"/>
    </source>
</evidence>
<dbReference type="AlphaFoldDB" id="A0A829YLM0"/>
<accession>A0A829YLM0</accession>
<dbReference type="FunFam" id="3.40.50.1100:FF:000005">
    <property type="entry name" value="Threonine dehydratase catabolic"/>
    <property type="match status" value="1"/>
</dbReference>
<evidence type="ECO:0000259" key="5">
    <source>
        <dbReference type="Pfam" id="PF00291"/>
    </source>
</evidence>
<dbReference type="GO" id="GO:0006565">
    <property type="term" value="P:L-serine catabolic process"/>
    <property type="evidence" value="ECO:0007669"/>
    <property type="project" value="TreeGrafter"/>
</dbReference>
<dbReference type="InterPro" id="IPR036052">
    <property type="entry name" value="TrpB-like_PALP_sf"/>
</dbReference>
<evidence type="ECO:0000256" key="3">
    <source>
        <dbReference type="ARBA" id="ARBA00022898"/>
    </source>
</evidence>
<dbReference type="SUPFAM" id="SSF53686">
    <property type="entry name" value="Tryptophan synthase beta subunit-like PLP-dependent enzymes"/>
    <property type="match status" value="1"/>
</dbReference>
<dbReference type="GO" id="GO:0004794">
    <property type="term" value="F:threonine deaminase activity"/>
    <property type="evidence" value="ECO:0007669"/>
    <property type="project" value="TreeGrafter"/>
</dbReference>
<evidence type="ECO:0000256" key="2">
    <source>
        <dbReference type="ARBA" id="ARBA00010869"/>
    </source>
</evidence>
<dbReference type="CDD" id="cd01562">
    <property type="entry name" value="Thr-dehyd"/>
    <property type="match status" value="1"/>
</dbReference>
<keyword evidence="3" id="KW-0663">Pyridoxal phosphate</keyword>
<dbReference type="InterPro" id="IPR001926">
    <property type="entry name" value="TrpB-like_PALP"/>
</dbReference>
<dbReference type="Pfam" id="PF00291">
    <property type="entry name" value="PALP"/>
    <property type="match status" value="1"/>
</dbReference>
<dbReference type="GO" id="GO:0006567">
    <property type="term" value="P:L-threonine catabolic process"/>
    <property type="evidence" value="ECO:0007669"/>
    <property type="project" value="TreeGrafter"/>
</dbReference>